<evidence type="ECO:0000313" key="4">
    <source>
        <dbReference type="Proteomes" id="UP000293142"/>
    </source>
</evidence>
<dbReference type="PROSITE" id="PS50110">
    <property type="entry name" value="RESPONSE_REGULATORY"/>
    <property type="match status" value="1"/>
</dbReference>
<name>A0A4Q9DRX6_9BACL</name>
<evidence type="ECO:0000259" key="2">
    <source>
        <dbReference type="PROSITE" id="PS50110"/>
    </source>
</evidence>
<evidence type="ECO:0000313" key="3">
    <source>
        <dbReference type="EMBL" id="TBL78635.1"/>
    </source>
</evidence>
<dbReference type="InterPro" id="IPR013972">
    <property type="entry name" value="YcbB"/>
</dbReference>
<dbReference type="InterPro" id="IPR001789">
    <property type="entry name" value="Sig_transdc_resp-reg_receiver"/>
</dbReference>
<dbReference type="PANTHER" id="PTHR43228">
    <property type="entry name" value="TWO-COMPONENT RESPONSE REGULATOR"/>
    <property type="match status" value="1"/>
</dbReference>
<organism evidence="3 4">
    <name type="scientific">Paenibacillus thalictri</name>
    <dbReference type="NCBI Taxonomy" id="2527873"/>
    <lineage>
        <taxon>Bacteria</taxon>
        <taxon>Bacillati</taxon>
        <taxon>Bacillota</taxon>
        <taxon>Bacilli</taxon>
        <taxon>Bacillales</taxon>
        <taxon>Paenibacillaceae</taxon>
        <taxon>Paenibacillus</taxon>
    </lineage>
</organism>
<feature type="modified residue" description="4-aspartylphosphate" evidence="1">
    <location>
        <position position="54"/>
    </location>
</feature>
<keyword evidence="1" id="KW-0597">Phosphoprotein</keyword>
<dbReference type="Gene3D" id="3.40.50.2300">
    <property type="match status" value="1"/>
</dbReference>
<dbReference type="AlphaFoldDB" id="A0A4Q9DRX6"/>
<dbReference type="GO" id="GO:0000160">
    <property type="term" value="P:phosphorelay signal transduction system"/>
    <property type="evidence" value="ECO:0007669"/>
    <property type="project" value="InterPro"/>
</dbReference>
<accession>A0A4Q9DRX6</accession>
<sequence length="305" mass="34348">MLSYCIVDDDAVSRRMLQSIIEQSGLGEVVATAGSGIEGARAVLDAAPDVVLIDLLMPDQDGIETIAQLHREGYQGKFVMISQIENKEMIGKAYQAGIEFYIHKPINRVEVEAVLTKVGEQWKIGRYLQEIKQSLAKLDVLGSDTGNNRRKPTARDIVQPILMDMGIIGDSGSRDIIEIIEFLVSQHKEETLPPLKDLYEAAARARMHKSDGCDPDKDMVDKEGKAVEQRIRRTVMSALTHLASIGLTDYGNPKFEHYATLYFDFQDVRLKMKEIDEDRTQDKGKINIKKFLQVLYLQTMDKMKG</sequence>
<dbReference type="OrthoDB" id="1684633at2"/>
<reference evidence="3 4" key="1">
    <citation type="submission" date="2019-02" db="EMBL/GenBank/DDBJ databases">
        <title>Paenibacillus sp. nov., isolated from surface-sterilized tissue of Thalictrum simplex L.</title>
        <authorList>
            <person name="Tuo L."/>
        </authorList>
    </citation>
    <scope>NUCLEOTIDE SEQUENCE [LARGE SCALE GENOMIC DNA]</scope>
    <source>
        <strain evidence="3 4">N2SHLJ1</strain>
    </source>
</reference>
<evidence type="ECO:0000256" key="1">
    <source>
        <dbReference type="PROSITE-ProRule" id="PRU00169"/>
    </source>
</evidence>
<gene>
    <name evidence="3" type="ORF">EYB31_14145</name>
</gene>
<dbReference type="Pfam" id="PF00072">
    <property type="entry name" value="Response_reg"/>
    <property type="match status" value="1"/>
</dbReference>
<protein>
    <submittedName>
        <fullName evidence="3">Response regulator</fullName>
    </submittedName>
</protein>
<dbReference type="RefSeq" id="WP_131013991.1">
    <property type="nucleotide sequence ID" value="NZ_SIRE01000009.1"/>
</dbReference>
<dbReference type="InterPro" id="IPR011006">
    <property type="entry name" value="CheY-like_superfamily"/>
</dbReference>
<dbReference type="SMART" id="SM00448">
    <property type="entry name" value="REC"/>
    <property type="match status" value="1"/>
</dbReference>
<keyword evidence="4" id="KW-1185">Reference proteome</keyword>
<dbReference type="Proteomes" id="UP000293142">
    <property type="component" value="Unassembled WGS sequence"/>
</dbReference>
<dbReference type="PANTHER" id="PTHR43228:SF8">
    <property type="entry name" value="TRANSCRIPTIONAL REGULATORY PROTEIN GLNL"/>
    <property type="match status" value="1"/>
</dbReference>
<comment type="caution">
    <text evidence="3">The sequence shown here is derived from an EMBL/GenBank/DDBJ whole genome shotgun (WGS) entry which is preliminary data.</text>
</comment>
<dbReference type="Pfam" id="PF08664">
    <property type="entry name" value="YcbB"/>
    <property type="match status" value="1"/>
</dbReference>
<dbReference type="SUPFAM" id="SSF52172">
    <property type="entry name" value="CheY-like"/>
    <property type="match status" value="1"/>
</dbReference>
<dbReference type="InterPro" id="IPR052048">
    <property type="entry name" value="ST_Response_Regulator"/>
</dbReference>
<dbReference type="EMBL" id="SIRE01000009">
    <property type="protein sequence ID" value="TBL78635.1"/>
    <property type="molecule type" value="Genomic_DNA"/>
</dbReference>
<proteinExistence type="predicted"/>
<feature type="domain" description="Response regulatory" evidence="2">
    <location>
        <begin position="3"/>
        <end position="119"/>
    </location>
</feature>